<dbReference type="GO" id="GO:0016887">
    <property type="term" value="F:ATP hydrolysis activity"/>
    <property type="evidence" value="ECO:0007669"/>
    <property type="project" value="InterPro"/>
</dbReference>
<accession>A0A370U0P5</accession>
<dbReference type="SUPFAM" id="SSF52540">
    <property type="entry name" value="P-loop containing nucleoside triphosphate hydrolases"/>
    <property type="match status" value="1"/>
</dbReference>
<evidence type="ECO:0000313" key="3">
    <source>
        <dbReference type="EMBL" id="RDL41313.1"/>
    </source>
</evidence>
<dbReference type="Pfam" id="PF22942">
    <property type="entry name" value="DUF7025"/>
    <property type="match status" value="1"/>
</dbReference>
<dbReference type="RefSeq" id="XP_031873969.1">
    <property type="nucleotide sequence ID" value="XM_032009915.1"/>
</dbReference>
<comment type="caution">
    <text evidence="3">The sequence shown here is derived from an EMBL/GenBank/DDBJ whole genome shotgun (WGS) entry which is preliminary data.</text>
</comment>
<dbReference type="SMART" id="SM00382">
    <property type="entry name" value="AAA"/>
    <property type="match status" value="1"/>
</dbReference>
<dbReference type="InterPro" id="IPR003959">
    <property type="entry name" value="ATPase_AAA_core"/>
</dbReference>
<dbReference type="InterPro" id="IPR054289">
    <property type="entry name" value="DUF7025"/>
</dbReference>
<dbReference type="Gene3D" id="3.40.50.300">
    <property type="entry name" value="P-loop containing nucleotide triphosphate hydrolases"/>
    <property type="match status" value="1"/>
</dbReference>
<evidence type="ECO:0000259" key="2">
    <source>
        <dbReference type="SMART" id="SM00382"/>
    </source>
</evidence>
<feature type="domain" description="AAA+ ATPase" evidence="2">
    <location>
        <begin position="501"/>
        <end position="626"/>
    </location>
</feature>
<keyword evidence="4" id="KW-1185">Reference proteome</keyword>
<protein>
    <recommendedName>
        <fullName evidence="2">AAA+ ATPase domain-containing protein</fullName>
    </recommendedName>
</protein>
<dbReference type="InterPro" id="IPR003593">
    <property type="entry name" value="AAA+_ATPase"/>
</dbReference>
<feature type="region of interest" description="Disordered" evidence="1">
    <location>
        <begin position="1"/>
        <end position="25"/>
    </location>
</feature>
<dbReference type="Proteomes" id="UP000254866">
    <property type="component" value="Unassembled WGS sequence"/>
</dbReference>
<dbReference type="GO" id="GO:0005524">
    <property type="term" value="F:ATP binding"/>
    <property type="evidence" value="ECO:0007669"/>
    <property type="project" value="InterPro"/>
</dbReference>
<dbReference type="AlphaFoldDB" id="A0A370U0P5"/>
<gene>
    <name evidence="3" type="ORF">BP5553_01292</name>
</gene>
<dbReference type="EMBL" id="NPIC01000001">
    <property type="protein sequence ID" value="RDL41313.1"/>
    <property type="molecule type" value="Genomic_DNA"/>
</dbReference>
<sequence>MRQTGPPLSLTQPNTPPSSPNLSLSQCFVTSSDAEELVKAVTDMQMTSTSAPKYLKDLFLKVLDKRAEENAEVSDKPKPDSPDSTTSKELVARASLIAFKEVDEIWDDKAYKYTVVESPKPKSINNLDQYVFVVHKNSKENTYFVDVKLFMLRDALREVLCDVPGINILEEKLSIQRNILYNFLPEIELCRDKIDLEDRASYEHISLLIDHIKTSYADLTQRLGALLEAKEITYDLLWAFFKANTLVYTTCPGTEKPRCIKYESAAEETTQSGVEYFHIKGSYLDFDGKILGKVPIETAILKFAGSKPVNSLEAFPLYYHEEEEAVKKMLVECDRRFCSLRGTQHRQYDETAFQMMKGKPRKITIKGRIMVDSVKFLQDNPNYARPSIFKSSKSVGIWHDLDDEPSTRLDESAVKKGVNINELSKEDFLLCSPTVLSYSLENKLYLEFAVADISEICWDESIFGQLKIPANSKELIQALATQHSSRENAHAFDNFVKEKGLGLIILLYGPPGVGKTMTAEALAELLHMPLFTVSAANLSHNSSADLDTQLSKIFDVASHWNTLLLLDEADSYLRRRSDNSQHNALVSVFLRKLEYFTGIMMLTTNQVTEFDGAVQSRIHIGLAYSSLGFDTRKSIWESFLNKPNAKGRVVGFKGTELQDLAERKLNGRQIKNAVRAAHALADFEKVDLAMNHLHKVLDVGAIFENDFKGTGATDNEHAYH</sequence>
<dbReference type="OrthoDB" id="10042665at2759"/>
<dbReference type="STRING" id="2656787.A0A370U0P5"/>
<dbReference type="PANTHER" id="PTHR46411">
    <property type="entry name" value="FAMILY ATPASE, PUTATIVE-RELATED"/>
    <property type="match status" value="1"/>
</dbReference>
<dbReference type="PANTHER" id="PTHR46411:SF1">
    <property type="entry name" value="FAMILY ATPASE, PUTATIVE (AFU_ORTHOLOGUE AFUA_7G05752)-RELATED"/>
    <property type="match status" value="1"/>
</dbReference>
<feature type="compositionally biased region" description="Low complexity" evidence="1">
    <location>
        <begin position="1"/>
        <end position="13"/>
    </location>
</feature>
<reference evidence="3 4" key="1">
    <citation type="journal article" date="2018" name="IMA Fungus">
        <title>IMA Genome-F 9: Draft genome sequence of Annulohypoxylon stygium, Aspergillus mulundensis, Berkeleyomyces basicola (syn. Thielaviopsis basicola), Ceratocystis smalleyi, two Cercospora beticola strains, Coleophoma cylindrospora, Fusarium fracticaudum, Phialophora cf. hyalina, and Morchella septimelata.</title>
        <authorList>
            <person name="Wingfield B.D."/>
            <person name="Bills G.F."/>
            <person name="Dong Y."/>
            <person name="Huang W."/>
            <person name="Nel W.J."/>
            <person name="Swalarsk-Parry B.S."/>
            <person name="Vaghefi N."/>
            <person name="Wilken P.M."/>
            <person name="An Z."/>
            <person name="de Beer Z.W."/>
            <person name="De Vos L."/>
            <person name="Chen L."/>
            <person name="Duong T.A."/>
            <person name="Gao Y."/>
            <person name="Hammerbacher A."/>
            <person name="Kikkert J.R."/>
            <person name="Li Y."/>
            <person name="Li H."/>
            <person name="Li K."/>
            <person name="Li Q."/>
            <person name="Liu X."/>
            <person name="Ma X."/>
            <person name="Naidoo K."/>
            <person name="Pethybridge S.J."/>
            <person name="Sun J."/>
            <person name="Steenkamp E.T."/>
            <person name="van der Nest M.A."/>
            <person name="van Wyk S."/>
            <person name="Wingfield M.J."/>
            <person name="Xiong C."/>
            <person name="Yue Q."/>
            <person name="Zhang X."/>
        </authorList>
    </citation>
    <scope>NUCLEOTIDE SEQUENCE [LARGE SCALE GENOMIC DNA]</scope>
    <source>
        <strain evidence="3 4">BP 5553</strain>
    </source>
</reference>
<dbReference type="CDD" id="cd19481">
    <property type="entry name" value="RecA-like_protease"/>
    <property type="match status" value="1"/>
</dbReference>
<dbReference type="InterPro" id="IPR027417">
    <property type="entry name" value="P-loop_NTPase"/>
</dbReference>
<evidence type="ECO:0000313" key="4">
    <source>
        <dbReference type="Proteomes" id="UP000254866"/>
    </source>
</evidence>
<organism evidence="3 4">
    <name type="scientific">Venustampulla echinocandica</name>
    <dbReference type="NCBI Taxonomy" id="2656787"/>
    <lineage>
        <taxon>Eukaryota</taxon>
        <taxon>Fungi</taxon>
        <taxon>Dikarya</taxon>
        <taxon>Ascomycota</taxon>
        <taxon>Pezizomycotina</taxon>
        <taxon>Leotiomycetes</taxon>
        <taxon>Helotiales</taxon>
        <taxon>Pleuroascaceae</taxon>
        <taxon>Venustampulla</taxon>
    </lineage>
</organism>
<name>A0A370U0P5_9HELO</name>
<dbReference type="Pfam" id="PF00004">
    <property type="entry name" value="AAA"/>
    <property type="match status" value="1"/>
</dbReference>
<evidence type="ECO:0000256" key="1">
    <source>
        <dbReference type="SAM" id="MobiDB-lite"/>
    </source>
</evidence>
<dbReference type="GeneID" id="43594141"/>
<proteinExistence type="predicted"/>